<organism evidence="2 3">
    <name type="scientific">Histidinibacterium lentulum</name>
    <dbReference type="NCBI Taxonomy" id="2480588"/>
    <lineage>
        <taxon>Bacteria</taxon>
        <taxon>Pseudomonadati</taxon>
        <taxon>Pseudomonadota</taxon>
        <taxon>Alphaproteobacteria</taxon>
        <taxon>Rhodobacterales</taxon>
        <taxon>Paracoccaceae</taxon>
        <taxon>Histidinibacterium</taxon>
    </lineage>
</organism>
<protein>
    <submittedName>
        <fullName evidence="2">Glutathione S-transferase</fullName>
    </submittedName>
</protein>
<dbReference type="SUPFAM" id="SSF52833">
    <property type="entry name" value="Thioredoxin-like"/>
    <property type="match status" value="1"/>
</dbReference>
<dbReference type="GO" id="GO:0016740">
    <property type="term" value="F:transferase activity"/>
    <property type="evidence" value="ECO:0007669"/>
    <property type="project" value="UniProtKB-KW"/>
</dbReference>
<proteinExistence type="predicted"/>
<keyword evidence="3" id="KW-1185">Reference proteome</keyword>
<dbReference type="CDD" id="cd03205">
    <property type="entry name" value="GST_C_6"/>
    <property type="match status" value="1"/>
</dbReference>
<accession>A0A3N2R1D2</accession>
<evidence type="ECO:0000313" key="3">
    <source>
        <dbReference type="Proteomes" id="UP000268016"/>
    </source>
</evidence>
<dbReference type="Pfam" id="PF13410">
    <property type="entry name" value="GST_C_2"/>
    <property type="match status" value="1"/>
</dbReference>
<name>A0A3N2R1D2_9RHOB</name>
<dbReference type="InterPro" id="IPR036249">
    <property type="entry name" value="Thioredoxin-like_sf"/>
</dbReference>
<dbReference type="SUPFAM" id="SSF47616">
    <property type="entry name" value="GST C-terminal domain-like"/>
    <property type="match status" value="1"/>
</dbReference>
<keyword evidence="2" id="KW-0808">Transferase</keyword>
<dbReference type="PROSITE" id="PS50404">
    <property type="entry name" value="GST_NTER"/>
    <property type="match status" value="1"/>
</dbReference>
<sequence length="200" mass="21730">MQLLMSPPSPYARMARVALRELGLTDRVEEVSVQTTPLDSNPRAVSANPTGRIPSLVRDGAPSMYDSRVICRYLDDLAGGKLYPDARIWEVLTLEATGHGLSDSGIAMVYQARFVGSEGASAGWIEAQWGKVARSVEALEARWLSHLAGPLDAGQIAVGCGLAYVDFRLPERDWREAAPGLAEWFGRFNARPSMQETAPG</sequence>
<dbReference type="InterPro" id="IPR036282">
    <property type="entry name" value="Glutathione-S-Trfase_C_sf"/>
</dbReference>
<comment type="caution">
    <text evidence="2">The sequence shown here is derived from an EMBL/GenBank/DDBJ whole genome shotgun (WGS) entry which is preliminary data.</text>
</comment>
<dbReference type="InterPro" id="IPR004045">
    <property type="entry name" value="Glutathione_S-Trfase_N"/>
</dbReference>
<evidence type="ECO:0000313" key="2">
    <source>
        <dbReference type="EMBL" id="ROU01267.1"/>
    </source>
</evidence>
<dbReference type="Proteomes" id="UP000268016">
    <property type="component" value="Unassembled WGS sequence"/>
</dbReference>
<dbReference type="Pfam" id="PF13409">
    <property type="entry name" value="GST_N_2"/>
    <property type="match status" value="1"/>
</dbReference>
<dbReference type="RefSeq" id="WP_123642601.1">
    <property type="nucleotide sequence ID" value="NZ_ML119085.1"/>
</dbReference>
<evidence type="ECO:0000259" key="1">
    <source>
        <dbReference type="PROSITE" id="PS50404"/>
    </source>
</evidence>
<dbReference type="OrthoDB" id="9795329at2"/>
<dbReference type="CDD" id="cd03049">
    <property type="entry name" value="GST_N_3"/>
    <property type="match status" value="1"/>
</dbReference>
<gene>
    <name evidence="2" type="ORF">EAT49_12195</name>
</gene>
<dbReference type="AlphaFoldDB" id="A0A3N2R1D2"/>
<dbReference type="Gene3D" id="3.40.30.10">
    <property type="entry name" value="Glutaredoxin"/>
    <property type="match status" value="1"/>
</dbReference>
<dbReference type="EMBL" id="RDRB01000005">
    <property type="protein sequence ID" value="ROU01267.1"/>
    <property type="molecule type" value="Genomic_DNA"/>
</dbReference>
<feature type="domain" description="GST N-terminal" evidence="1">
    <location>
        <begin position="1"/>
        <end position="82"/>
    </location>
</feature>
<reference evidence="2 3" key="1">
    <citation type="submission" date="2018-10" db="EMBL/GenBank/DDBJ databases">
        <title>Histidinibacterium lentulum gen. nov., sp. nov., a marine bacterium from the culture broth of Picochlorum sp. 122.</title>
        <authorList>
            <person name="Wang G."/>
        </authorList>
    </citation>
    <scope>NUCLEOTIDE SEQUENCE [LARGE SCALE GENOMIC DNA]</scope>
    <source>
        <strain evidence="2 3">B17</strain>
    </source>
</reference>
<dbReference type="Gene3D" id="1.20.1050.10">
    <property type="match status" value="1"/>
</dbReference>